<dbReference type="Proteomes" id="UP000614609">
    <property type="component" value="Unassembled WGS sequence"/>
</dbReference>
<dbReference type="InterPro" id="IPR011604">
    <property type="entry name" value="PDDEXK-like_dom_sf"/>
</dbReference>
<keyword evidence="12 13" id="KW-0464">Manganese</keyword>
<evidence type="ECO:0000256" key="11">
    <source>
        <dbReference type="ARBA" id="ARBA00023118"/>
    </source>
</evidence>
<sequence>MPESSFKDELVYVSALNEFVYCPRRYYYQRYYDEIGEPYELVDGRSKHEHASRRGGWVTERYFRSDDLELHGKIDLVDTENGTPTPVERKRSESGSYYPSDEIQLAGYCMLLEDAIDESVNVGYIYLYSTDTRHSVRITQDHRDTVREILQRIQTMSVDSIPPLTQNPSKCEACSARTYCMPGETAVLSPSKAEGTGWEGTTAGDLA</sequence>
<keyword evidence="7 13" id="KW-0378">Hydrolase</keyword>
<dbReference type="GO" id="GO:0004527">
    <property type="term" value="F:exonuclease activity"/>
    <property type="evidence" value="ECO:0007669"/>
    <property type="project" value="UniProtKB-KW"/>
</dbReference>
<reference evidence="16" key="3">
    <citation type="submission" date="2021-03" db="EMBL/GenBank/DDBJ databases">
        <title>Genomic Encyclopedia of Type Strains, Phase IV (KMG-IV): sequencing the most valuable type-strain genomes for metagenomic binning, comparative biology and taxonomic classification.</title>
        <authorList>
            <person name="Goeker M."/>
        </authorList>
    </citation>
    <scope>NUCLEOTIDE SEQUENCE</scope>
    <source>
        <strain evidence="16">DSM 22443</strain>
    </source>
</reference>
<keyword evidence="6 13" id="KW-0479">Metal-binding</keyword>
<keyword evidence="17" id="KW-1185">Reference proteome</keyword>
<dbReference type="NCBIfam" id="TIGR00372">
    <property type="entry name" value="cas4"/>
    <property type="match status" value="1"/>
</dbReference>
<evidence type="ECO:0000256" key="7">
    <source>
        <dbReference type="ARBA" id="ARBA00022801"/>
    </source>
</evidence>
<keyword evidence="9 13" id="KW-0408">Iron</keyword>
<dbReference type="Gene3D" id="3.90.320.10">
    <property type="match status" value="1"/>
</dbReference>
<name>A0A830FMY0_9EURY</name>
<reference evidence="15" key="1">
    <citation type="journal article" date="2014" name="Int. J. Syst. Evol. Microbiol.">
        <title>Complete genome sequence of Corynebacterium casei LMG S-19264T (=DSM 44701T), isolated from a smear-ripened cheese.</title>
        <authorList>
            <consortium name="US DOE Joint Genome Institute (JGI-PGF)"/>
            <person name="Walter F."/>
            <person name="Albersmeier A."/>
            <person name="Kalinowski J."/>
            <person name="Ruckert C."/>
        </authorList>
    </citation>
    <scope>NUCLEOTIDE SEQUENCE</scope>
    <source>
        <strain evidence="15">JCM 16108</strain>
    </source>
</reference>
<dbReference type="EC" id="3.1.12.1" evidence="3 13"/>
<dbReference type="EMBL" id="JAGGKO010000002">
    <property type="protein sequence ID" value="MBP1954663.1"/>
    <property type="molecule type" value="Genomic_DNA"/>
</dbReference>
<dbReference type="GO" id="GO:0051536">
    <property type="term" value="F:iron-sulfur cluster binding"/>
    <property type="evidence" value="ECO:0007669"/>
    <property type="project" value="UniProtKB-KW"/>
</dbReference>
<gene>
    <name evidence="15" type="ORF">GCM10009017_11230</name>
    <name evidence="16" type="ORF">J2752_001575</name>
</gene>
<evidence type="ECO:0000259" key="14">
    <source>
        <dbReference type="Pfam" id="PF01930"/>
    </source>
</evidence>
<keyword evidence="8 13" id="KW-0269">Exonuclease</keyword>
<feature type="domain" description="DUF83" evidence="14">
    <location>
        <begin position="14"/>
        <end position="181"/>
    </location>
</feature>
<evidence type="ECO:0000256" key="13">
    <source>
        <dbReference type="RuleBase" id="RU365022"/>
    </source>
</evidence>
<organism evidence="15 17">
    <name type="scientific">Halarchaeum rubridurum</name>
    <dbReference type="NCBI Taxonomy" id="489911"/>
    <lineage>
        <taxon>Archaea</taxon>
        <taxon>Methanobacteriati</taxon>
        <taxon>Methanobacteriota</taxon>
        <taxon>Stenosarchaea group</taxon>
        <taxon>Halobacteria</taxon>
        <taxon>Halobacteriales</taxon>
        <taxon>Halobacteriaceae</taxon>
    </lineage>
</organism>
<keyword evidence="11 13" id="KW-0051">Antiviral defense</keyword>
<dbReference type="RefSeq" id="WP_188870724.1">
    <property type="nucleotide sequence ID" value="NZ_BMOO01000002.1"/>
</dbReference>
<comment type="cofactor">
    <cofactor evidence="13">
        <name>Mg(2+)</name>
        <dbReference type="ChEBI" id="CHEBI:18420"/>
    </cofactor>
    <cofactor evidence="13">
        <name>Mn(2+)</name>
        <dbReference type="ChEBI" id="CHEBI:29035"/>
    </cofactor>
    <text evidence="13">Mg(2+) or Mn(2+) required for ssDNA cleavage activity.</text>
</comment>
<evidence type="ECO:0000256" key="12">
    <source>
        <dbReference type="ARBA" id="ARBA00023211"/>
    </source>
</evidence>
<dbReference type="InterPro" id="IPR051827">
    <property type="entry name" value="Cas4_exonuclease"/>
</dbReference>
<comment type="similarity">
    <text evidence="2 13">Belongs to the CRISPR-associated exonuclease Cas4 family.</text>
</comment>
<comment type="cofactor">
    <cofactor evidence="1">
        <name>[4Fe-4S] cluster</name>
        <dbReference type="ChEBI" id="CHEBI:49883"/>
    </cofactor>
</comment>
<dbReference type="GO" id="GO:0046872">
    <property type="term" value="F:metal ion binding"/>
    <property type="evidence" value="ECO:0007669"/>
    <property type="project" value="UniProtKB-KW"/>
</dbReference>
<evidence type="ECO:0000313" key="17">
    <source>
        <dbReference type="Proteomes" id="UP000614609"/>
    </source>
</evidence>
<dbReference type="InterPro" id="IPR022765">
    <property type="entry name" value="Dna2/Cas4_DUF83"/>
</dbReference>
<keyword evidence="5 13" id="KW-0540">Nuclease</keyword>
<evidence type="ECO:0000256" key="9">
    <source>
        <dbReference type="ARBA" id="ARBA00023004"/>
    </source>
</evidence>
<dbReference type="Proteomes" id="UP000765891">
    <property type="component" value="Unassembled WGS sequence"/>
</dbReference>
<evidence type="ECO:0000256" key="5">
    <source>
        <dbReference type="ARBA" id="ARBA00022722"/>
    </source>
</evidence>
<protein>
    <recommendedName>
        <fullName evidence="4 13">CRISPR-associated exonuclease Cas4</fullName>
        <ecNumber evidence="3 13">3.1.12.1</ecNumber>
    </recommendedName>
</protein>
<dbReference type="EMBL" id="BMOO01000002">
    <property type="protein sequence ID" value="GGM62860.1"/>
    <property type="molecule type" value="Genomic_DNA"/>
</dbReference>
<comment type="cofactor">
    <cofactor evidence="13">
        <name>iron-sulfur cluster</name>
        <dbReference type="ChEBI" id="CHEBI:30408"/>
    </cofactor>
</comment>
<reference evidence="15" key="2">
    <citation type="submission" date="2020-09" db="EMBL/GenBank/DDBJ databases">
        <authorList>
            <person name="Sun Q."/>
            <person name="Ohkuma M."/>
        </authorList>
    </citation>
    <scope>NUCLEOTIDE SEQUENCE</scope>
    <source>
        <strain evidence="15">JCM 16108</strain>
    </source>
</reference>
<dbReference type="InterPro" id="IPR013343">
    <property type="entry name" value="CRISPR-assoc_prot_Cas4"/>
</dbReference>
<evidence type="ECO:0000313" key="15">
    <source>
        <dbReference type="EMBL" id="GGM62860.1"/>
    </source>
</evidence>
<dbReference type="AlphaFoldDB" id="A0A830FMY0"/>
<comment type="caution">
    <text evidence="15">The sequence shown here is derived from an EMBL/GenBank/DDBJ whole genome shotgun (WGS) entry which is preliminary data.</text>
</comment>
<evidence type="ECO:0000256" key="6">
    <source>
        <dbReference type="ARBA" id="ARBA00022723"/>
    </source>
</evidence>
<proteinExistence type="inferred from homology"/>
<evidence type="ECO:0000256" key="8">
    <source>
        <dbReference type="ARBA" id="ARBA00022839"/>
    </source>
</evidence>
<dbReference type="GO" id="GO:0051607">
    <property type="term" value="P:defense response to virus"/>
    <property type="evidence" value="ECO:0007669"/>
    <property type="project" value="UniProtKB-KW"/>
</dbReference>
<evidence type="ECO:0000256" key="4">
    <source>
        <dbReference type="ARBA" id="ARBA00020049"/>
    </source>
</evidence>
<comment type="function">
    <text evidence="13">CRISPR (clustered regularly interspaced short palindromic repeat) is an adaptive immune system that provides protection against mobile genetic elements (viruses, transposable elements and conjugative plasmids). CRISPR clusters contain sequences complementary to antecedent mobile elements and target invading nucleic acids. CRISPR clusters are transcribed and processed into CRISPR RNA (crRNA).</text>
</comment>
<evidence type="ECO:0000256" key="2">
    <source>
        <dbReference type="ARBA" id="ARBA00009189"/>
    </source>
</evidence>
<evidence type="ECO:0000313" key="16">
    <source>
        <dbReference type="EMBL" id="MBP1954663.1"/>
    </source>
</evidence>
<keyword evidence="10 13" id="KW-0411">Iron-sulfur</keyword>
<evidence type="ECO:0000256" key="3">
    <source>
        <dbReference type="ARBA" id="ARBA00012768"/>
    </source>
</evidence>
<dbReference type="Pfam" id="PF01930">
    <property type="entry name" value="Cas_Cas4"/>
    <property type="match status" value="1"/>
</dbReference>
<dbReference type="OrthoDB" id="26676at2157"/>
<dbReference type="PANTHER" id="PTHR36531:SF6">
    <property type="entry name" value="DNA REPLICATION ATP-DEPENDENT HELICASE_NUCLEASE DNA2"/>
    <property type="match status" value="1"/>
</dbReference>
<dbReference type="PANTHER" id="PTHR36531">
    <property type="entry name" value="CRISPR-ASSOCIATED EXONUCLEASE CAS4"/>
    <property type="match status" value="1"/>
</dbReference>
<evidence type="ECO:0000256" key="10">
    <source>
        <dbReference type="ARBA" id="ARBA00023014"/>
    </source>
</evidence>
<accession>A0A830FMY0</accession>
<evidence type="ECO:0000256" key="1">
    <source>
        <dbReference type="ARBA" id="ARBA00001966"/>
    </source>
</evidence>